<proteinExistence type="predicted"/>
<feature type="transmembrane region" description="Helical" evidence="1">
    <location>
        <begin position="133"/>
        <end position="152"/>
    </location>
</feature>
<feature type="transmembrane region" description="Helical" evidence="1">
    <location>
        <begin position="187"/>
        <end position="206"/>
    </location>
</feature>
<dbReference type="RefSeq" id="WP_006138861.1">
    <property type="nucleotide sequence ID" value="NZ_AEYX01000023.1"/>
</dbReference>
<dbReference type="Proteomes" id="UP000003022">
    <property type="component" value="Unassembled WGS sequence"/>
</dbReference>
<feature type="transmembrane region" description="Helical" evidence="1">
    <location>
        <begin position="101"/>
        <end position="121"/>
    </location>
</feature>
<dbReference type="AlphaFoldDB" id="F3NDP6"/>
<feature type="transmembrane region" description="Helical" evidence="1">
    <location>
        <begin position="307"/>
        <end position="326"/>
    </location>
</feature>
<name>F3NDP6_9ACTN</name>
<keyword evidence="3" id="KW-1185">Reference proteome</keyword>
<evidence type="ECO:0000313" key="3">
    <source>
        <dbReference type="Proteomes" id="UP000003022"/>
    </source>
</evidence>
<feature type="transmembrane region" description="Helical" evidence="1">
    <location>
        <begin position="241"/>
        <end position="261"/>
    </location>
</feature>
<feature type="transmembrane region" description="Helical" evidence="1">
    <location>
        <begin position="21"/>
        <end position="41"/>
    </location>
</feature>
<protein>
    <submittedName>
        <fullName evidence="2">Integral membrane protein</fullName>
    </submittedName>
</protein>
<feature type="transmembrane region" description="Helical" evidence="1">
    <location>
        <begin position="212"/>
        <end position="229"/>
    </location>
</feature>
<evidence type="ECO:0000256" key="1">
    <source>
        <dbReference type="SAM" id="Phobius"/>
    </source>
</evidence>
<comment type="caution">
    <text evidence="2">The sequence shown here is derived from an EMBL/GenBank/DDBJ whole genome shotgun (WGS) entry which is preliminary data.</text>
</comment>
<organism evidence="2 3">
    <name type="scientific">Streptomyces griseoaurantiacus M045</name>
    <dbReference type="NCBI Taxonomy" id="996637"/>
    <lineage>
        <taxon>Bacteria</taxon>
        <taxon>Bacillati</taxon>
        <taxon>Actinomycetota</taxon>
        <taxon>Actinomycetes</taxon>
        <taxon>Kitasatosporales</taxon>
        <taxon>Streptomycetaceae</taxon>
        <taxon>Streptomyces</taxon>
        <taxon>Streptomyces aurantiacus group</taxon>
    </lineage>
</organism>
<feature type="transmembrane region" description="Helical" evidence="1">
    <location>
        <begin position="284"/>
        <end position="300"/>
    </location>
</feature>
<dbReference type="eggNOG" id="ENOG5033F2A">
    <property type="taxonomic scope" value="Bacteria"/>
</dbReference>
<feature type="transmembrane region" description="Helical" evidence="1">
    <location>
        <begin position="364"/>
        <end position="389"/>
    </location>
</feature>
<keyword evidence="1" id="KW-0472">Membrane</keyword>
<gene>
    <name evidence="2" type="ORF">SGM_1260</name>
</gene>
<reference evidence="2 3" key="1">
    <citation type="journal article" date="2011" name="J. Bacteriol.">
        <title>Draft genome sequence of the marine bacterium Streptomyces griseoaurantiacus M045, which produces novel manumycin-type antibiotics with a pABA core component.</title>
        <authorList>
            <person name="Li F."/>
            <person name="Jiang P."/>
            <person name="Zheng H."/>
            <person name="Wang S."/>
            <person name="Zhao G."/>
            <person name="Qin S."/>
            <person name="Liu Z."/>
        </authorList>
    </citation>
    <scope>NUCLEOTIDE SEQUENCE [LARGE SCALE GENOMIC DNA]</scope>
    <source>
        <strain evidence="2 3">M045</strain>
    </source>
</reference>
<keyword evidence="1" id="KW-0812">Transmembrane</keyword>
<sequence>MTVSVFAGRVRGTPVTRPSRALGALRAAVVLLVLLLALVILRLPWIGDLGMHAATVERLRHALPRPGDPLVRADAPSPYYSPWTVLLGCLARLTGLSVWNVLRAGAAVALALLVSGVWRYARTLCGHRAAGPLAVLCVVLLWGVRVFAWSGFPGLVSLALTIGYPSTLALGLSFHFWALLTRAARDRAGWGAFLGLGGLWAVILLVHQFTGVVATLGAVGVLVSARAAATPGRPLGVRPLGVRPLAGAALGALLLWLWPYYDFFSLLRAGSGLEAVHRPLYEDLLPRYGLVLLGLAALLVRARRARWDALVVFCALAVLVFTAGGLTGHWSWGRVLPGVLIPAQLAVAVETCEAWGRLRRRGRAALALVLGAALAVGAWAQVGVLGYAVPRRALPAAVLARSPEPWPGYGWITPPVRYGDVVLARTGPARRIPAYGAYTVAPGYPDVFLADEAERLAAVRRYYAPGTSPAARRAVLRRYGVRWVVWGRGYGAPPAGLRRAAAGPDGAVLYAVVTPRSGRGAGPGSP</sequence>
<accession>F3NDP6</accession>
<evidence type="ECO:0000313" key="2">
    <source>
        <dbReference type="EMBL" id="EGG48451.1"/>
    </source>
</evidence>
<feature type="transmembrane region" description="Helical" evidence="1">
    <location>
        <begin position="158"/>
        <end position="180"/>
    </location>
</feature>
<dbReference type="EMBL" id="AEYX01000023">
    <property type="protein sequence ID" value="EGG48451.1"/>
    <property type="molecule type" value="Genomic_DNA"/>
</dbReference>
<keyword evidence="1" id="KW-1133">Transmembrane helix</keyword>